<dbReference type="PANTHER" id="PTHR41328:SF2">
    <property type="entry name" value="TERMINASE SMALL SUBUNIT"/>
    <property type="match status" value="1"/>
</dbReference>
<dbReference type="PANTHER" id="PTHR41328">
    <property type="entry name" value="TERMINASE SMALL SUBUNIT-RELATED"/>
    <property type="match status" value="1"/>
</dbReference>
<dbReference type="InterPro" id="IPR038713">
    <property type="entry name" value="Terminase_Gp1_N_sf"/>
</dbReference>
<keyword evidence="1" id="KW-1188">Viral release from host cell</keyword>
<proteinExistence type="predicted"/>
<reference evidence="3" key="1">
    <citation type="journal article" date="2021" name="Proc. Natl. Acad. Sci. U.S.A.">
        <title>A Catalog of Tens of Thousands of Viruses from Human Metagenomes Reveals Hidden Associations with Chronic Diseases.</title>
        <authorList>
            <person name="Tisza M.J."/>
            <person name="Buck C.B."/>
        </authorList>
    </citation>
    <scope>NUCLEOTIDE SEQUENCE</scope>
    <source>
        <strain evidence="3">Ctb3910</strain>
    </source>
</reference>
<name>A0A8S5S8G8_9CAUD</name>
<dbReference type="Gene3D" id="6.10.140.2160">
    <property type="match status" value="1"/>
</dbReference>
<protein>
    <submittedName>
        <fullName evidence="3">Terminase small subunit</fullName>
    </submittedName>
</protein>
<keyword evidence="2" id="KW-0231">Viral genome packaging</keyword>
<accession>A0A8S5S8G8</accession>
<dbReference type="InterPro" id="IPR005335">
    <property type="entry name" value="Terminase_ssu"/>
</dbReference>
<sequence length="147" mass="16742">MIYHGLTLKQKKFADEYIISGNKCEAAVLAGYSEKYAKAQSHRLLENVGIKTYIDERLAKLDSEKIADQKEVLEYLTSVMRGEHTEQTLISRGAEWGQEKTNIDVGAKDRIKAAELLGKRYSMWTDKVDMSGNVELIFEDDYGEEDI</sequence>
<evidence type="ECO:0000256" key="2">
    <source>
        <dbReference type="ARBA" id="ARBA00023219"/>
    </source>
</evidence>
<dbReference type="EMBL" id="BK032552">
    <property type="protein sequence ID" value="DAF47230.1"/>
    <property type="molecule type" value="Genomic_DNA"/>
</dbReference>
<evidence type="ECO:0000313" key="3">
    <source>
        <dbReference type="EMBL" id="DAF47230.1"/>
    </source>
</evidence>
<dbReference type="GO" id="GO:0051276">
    <property type="term" value="P:chromosome organization"/>
    <property type="evidence" value="ECO:0007669"/>
    <property type="project" value="InterPro"/>
</dbReference>
<evidence type="ECO:0000256" key="1">
    <source>
        <dbReference type="ARBA" id="ARBA00022612"/>
    </source>
</evidence>
<dbReference type="InterPro" id="IPR052404">
    <property type="entry name" value="SPP1-like_terminase"/>
</dbReference>
<dbReference type="Pfam" id="PF03592">
    <property type="entry name" value="Terminase_2"/>
    <property type="match status" value="1"/>
</dbReference>
<organism evidence="3">
    <name type="scientific">Siphoviridae sp. ctb3910</name>
    <dbReference type="NCBI Taxonomy" id="2827897"/>
    <lineage>
        <taxon>Viruses</taxon>
        <taxon>Duplodnaviria</taxon>
        <taxon>Heunggongvirae</taxon>
        <taxon>Uroviricota</taxon>
        <taxon>Caudoviricetes</taxon>
    </lineage>
</organism>
<dbReference type="Gene3D" id="1.10.10.1400">
    <property type="entry name" value="Terminase, small subunit, N-terminal DNA-binding domain, HTH motif"/>
    <property type="match status" value="1"/>
</dbReference>